<organism evidence="7 8">
    <name type="scientific">Reticulomyxa filosa</name>
    <dbReference type="NCBI Taxonomy" id="46433"/>
    <lineage>
        <taxon>Eukaryota</taxon>
        <taxon>Sar</taxon>
        <taxon>Rhizaria</taxon>
        <taxon>Retaria</taxon>
        <taxon>Foraminifera</taxon>
        <taxon>Monothalamids</taxon>
        <taxon>Reticulomyxidae</taxon>
        <taxon>Reticulomyxa</taxon>
    </lineage>
</organism>
<dbReference type="GO" id="GO:0015421">
    <property type="term" value="F:ABC-type oligopeptide transporter activity"/>
    <property type="evidence" value="ECO:0007669"/>
    <property type="project" value="TreeGrafter"/>
</dbReference>
<dbReference type="Gene3D" id="3.40.50.300">
    <property type="entry name" value="P-loop containing nucleotide triphosphate hydrolases"/>
    <property type="match status" value="1"/>
</dbReference>
<dbReference type="InterPro" id="IPR027417">
    <property type="entry name" value="P-loop_NTPase"/>
</dbReference>
<feature type="transmembrane region" description="Helical" evidence="5">
    <location>
        <begin position="41"/>
        <end position="59"/>
    </location>
</feature>
<keyword evidence="2 5" id="KW-0812">Transmembrane</keyword>
<evidence type="ECO:0000256" key="5">
    <source>
        <dbReference type="SAM" id="Phobius"/>
    </source>
</evidence>
<dbReference type="GO" id="GO:0005743">
    <property type="term" value="C:mitochondrial inner membrane"/>
    <property type="evidence" value="ECO:0007669"/>
    <property type="project" value="TreeGrafter"/>
</dbReference>
<reference evidence="7 8" key="1">
    <citation type="journal article" date="2013" name="Curr. Biol.">
        <title>The Genome of the Foraminiferan Reticulomyxa filosa.</title>
        <authorList>
            <person name="Glockner G."/>
            <person name="Hulsmann N."/>
            <person name="Schleicher M."/>
            <person name="Noegel A.A."/>
            <person name="Eichinger L."/>
            <person name="Gallinger C."/>
            <person name="Pawlowski J."/>
            <person name="Sierra R."/>
            <person name="Euteneuer U."/>
            <person name="Pillet L."/>
            <person name="Moustafa A."/>
            <person name="Platzer M."/>
            <person name="Groth M."/>
            <person name="Szafranski K."/>
            <person name="Schliwa M."/>
        </authorList>
    </citation>
    <scope>NUCLEOTIDE SEQUENCE [LARGE SCALE GENOMIC DNA]</scope>
</reference>
<comment type="caution">
    <text evidence="7">The sequence shown here is derived from an EMBL/GenBank/DDBJ whole genome shotgun (WGS) entry which is preliminary data.</text>
</comment>
<dbReference type="PANTHER" id="PTHR43394:SF1">
    <property type="entry name" value="ATP-BINDING CASSETTE SUB-FAMILY B MEMBER 10, MITOCHONDRIAL"/>
    <property type="match status" value="1"/>
</dbReference>
<feature type="transmembrane region" description="Helical" evidence="5">
    <location>
        <begin position="6"/>
        <end position="29"/>
    </location>
</feature>
<dbReference type="AlphaFoldDB" id="X6NUK7"/>
<comment type="subcellular location">
    <subcellularLocation>
        <location evidence="1">Membrane</location>
        <topology evidence="1">Multi-pass membrane protein</topology>
    </subcellularLocation>
</comment>
<dbReference type="GO" id="GO:0090374">
    <property type="term" value="P:oligopeptide export from mitochondrion"/>
    <property type="evidence" value="ECO:0007669"/>
    <property type="project" value="TreeGrafter"/>
</dbReference>
<evidence type="ECO:0000256" key="4">
    <source>
        <dbReference type="ARBA" id="ARBA00023136"/>
    </source>
</evidence>
<dbReference type="SUPFAM" id="SSF90123">
    <property type="entry name" value="ABC transporter transmembrane region"/>
    <property type="match status" value="1"/>
</dbReference>
<dbReference type="OrthoDB" id="6500128at2759"/>
<keyword evidence="4 5" id="KW-0472">Membrane</keyword>
<accession>X6NUK7</accession>
<dbReference type="PANTHER" id="PTHR43394">
    <property type="entry name" value="ATP-DEPENDENT PERMEASE MDL1, MITOCHONDRIAL"/>
    <property type="match status" value="1"/>
</dbReference>
<dbReference type="Gene3D" id="1.20.1560.10">
    <property type="entry name" value="ABC transporter type 1, transmembrane domain"/>
    <property type="match status" value="2"/>
</dbReference>
<evidence type="ECO:0000313" key="7">
    <source>
        <dbReference type="EMBL" id="ETO29603.1"/>
    </source>
</evidence>
<evidence type="ECO:0000256" key="2">
    <source>
        <dbReference type="ARBA" id="ARBA00022692"/>
    </source>
</evidence>
<dbReference type="PROSITE" id="PS50929">
    <property type="entry name" value="ABC_TM1F"/>
    <property type="match status" value="1"/>
</dbReference>
<dbReference type="InterPro" id="IPR036640">
    <property type="entry name" value="ABC1_TM_sf"/>
</dbReference>
<protein>
    <submittedName>
        <fullName evidence="7">p-glycoprotein</fullName>
    </submittedName>
</protein>
<dbReference type="EMBL" id="ASPP01005957">
    <property type="protein sequence ID" value="ETO29603.1"/>
    <property type="molecule type" value="Genomic_DNA"/>
</dbReference>
<keyword evidence="8" id="KW-1185">Reference proteome</keyword>
<evidence type="ECO:0000313" key="8">
    <source>
        <dbReference type="Proteomes" id="UP000023152"/>
    </source>
</evidence>
<sequence>MALATGGFMAFFVVISNAGIGGVLWYGATRVINGEMNSGSLATYIILTIQIGFSFAVPFKFTQTKQIKALGASERMFQLLDRQSAIPPEKSHLKKQNEYAQDSGYGVMYTAEFMDQIITNCEKDMKLDEEIKGHVDFDNVSFRYPSRPERPVLEQLSWKVEPGTICALVGPSGGGKSTVVNMCMRFYDPDSGMFPITISFFFFSHHLHLHSFIPFSLKKKKKKGVVRIDGRDLREYDLRTLHAQMGSVSQEPVLFARTIYENITYGLRHSVPMEEVIAAAKTANAHDFIMSFPDRYDTLVVTFPSLSHHFQIMCARHL</sequence>
<evidence type="ECO:0000256" key="1">
    <source>
        <dbReference type="ARBA" id="ARBA00004141"/>
    </source>
</evidence>
<keyword evidence="3 5" id="KW-1133">Transmembrane helix</keyword>
<feature type="domain" description="ABC transmembrane type-1" evidence="6">
    <location>
        <begin position="1"/>
        <end position="55"/>
    </location>
</feature>
<evidence type="ECO:0000259" key="6">
    <source>
        <dbReference type="PROSITE" id="PS50929"/>
    </source>
</evidence>
<dbReference type="GO" id="GO:0005524">
    <property type="term" value="F:ATP binding"/>
    <property type="evidence" value="ECO:0007669"/>
    <property type="project" value="InterPro"/>
</dbReference>
<dbReference type="InterPro" id="IPR011527">
    <property type="entry name" value="ABC1_TM_dom"/>
</dbReference>
<dbReference type="Proteomes" id="UP000023152">
    <property type="component" value="Unassembled WGS sequence"/>
</dbReference>
<dbReference type="InterPro" id="IPR003439">
    <property type="entry name" value="ABC_transporter-like_ATP-bd"/>
</dbReference>
<dbReference type="SUPFAM" id="SSF52540">
    <property type="entry name" value="P-loop containing nucleoside triphosphate hydrolases"/>
    <property type="match status" value="1"/>
</dbReference>
<name>X6NUK7_RETFI</name>
<dbReference type="Pfam" id="PF00005">
    <property type="entry name" value="ABC_tran"/>
    <property type="match status" value="1"/>
</dbReference>
<dbReference type="InterPro" id="IPR039421">
    <property type="entry name" value="Type_1_exporter"/>
</dbReference>
<proteinExistence type="predicted"/>
<evidence type="ECO:0000256" key="3">
    <source>
        <dbReference type="ARBA" id="ARBA00022989"/>
    </source>
</evidence>
<gene>
    <name evidence="7" type="ORF">RFI_07519</name>
</gene>
<dbReference type="GO" id="GO:0016887">
    <property type="term" value="F:ATP hydrolysis activity"/>
    <property type="evidence" value="ECO:0007669"/>
    <property type="project" value="InterPro"/>
</dbReference>